<sequence>MNGWFVAAGTLLAAASFVHTVSGSRFYAQARPCRESGGGAYGAWLLGRCGFQLVTTDLVLGAAAFLSLGFGALPRSLPLELFLTAVYGGWSVAWPAALRCERASARYWRRLCHWVLFCTVAALAGIGAAH</sequence>
<keyword evidence="3" id="KW-1185">Reference proteome</keyword>
<reference evidence="3" key="1">
    <citation type="submission" date="2019-06" db="EMBL/GenBank/DDBJ databases">
        <title>Alistipes onderdonkii subsp. vulgaris subsp. nov., Alistipes dispar sp. nov. and Alistipes communis sp. nov., isolated from human faeces, and creation of Alistipes onderdonkii subsp. onderdonkii subsp. nov.</title>
        <authorList>
            <person name="Sakamoto M."/>
            <person name="Ikeyama N."/>
            <person name="Ogata Y."/>
            <person name="Suda W."/>
            <person name="Iino T."/>
            <person name="Hattori M."/>
            <person name="Ohkuma M."/>
        </authorList>
    </citation>
    <scope>NUCLEOTIDE SEQUENCE [LARGE SCALE GENOMIC DNA]</scope>
    <source>
        <strain evidence="3">5CPEGH6</strain>
    </source>
</reference>
<dbReference type="RefSeq" id="WP_141427829.1">
    <property type="nucleotide sequence ID" value="NZ_AP019736.1"/>
</dbReference>
<protein>
    <submittedName>
        <fullName evidence="2">Uncharacterized protein</fullName>
    </submittedName>
</protein>
<evidence type="ECO:0000313" key="2">
    <source>
        <dbReference type="EMBL" id="BBL05970.1"/>
    </source>
</evidence>
<keyword evidence="1" id="KW-0472">Membrane</keyword>
<evidence type="ECO:0000313" key="3">
    <source>
        <dbReference type="Proteomes" id="UP000319374"/>
    </source>
</evidence>
<dbReference type="EMBL" id="AP019736">
    <property type="protein sequence ID" value="BBL05970.1"/>
    <property type="molecule type" value="Genomic_DNA"/>
</dbReference>
<keyword evidence="1" id="KW-1133">Transmembrane helix</keyword>
<organism evidence="2 3">
    <name type="scientific">Alistipes dispar</name>
    <dbReference type="NCBI Taxonomy" id="2585119"/>
    <lineage>
        <taxon>Bacteria</taxon>
        <taxon>Pseudomonadati</taxon>
        <taxon>Bacteroidota</taxon>
        <taxon>Bacteroidia</taxon>
        <taxon>Bacteroidales</taxon>
        <taxon>Rikenellaceae</taxon>
        <taxon>Alistipes</taxon>
    </lineage>
</organism>
<dbReference type="GeneID" id="98672582"/>
<proteinExistence type="predicted"/>
<dbReference type="OrthoDB" id="1005177at2"/>
<gene>
    <name evidence="2" type="ORF">A5CPEGH6_06080</name>
</gene>
<feature type="transmembrane region" description="Helical" evidence="1">
    <location>
        <begin position="54"/>
        <end position="73"/>
    </location>
</feature>
<keyword evidence="1" id="KW-0812">Transmembrane</keyword>
<evidence type="ECO:0000256" key="1">
    <source>
        <dbReference type="SAM" id="Phobius"/>
    </source>
</evidence>
<feature type="transmembrane region" description="Helical" evidence="1">
    <location>
        <begin position="111"/>
        <end position="129"/>
    </location>
</feature>
<dbReference type="AlphaFoldDB" id="A0A4Y1WYD3"/>
<accession>A0A4Y1WYD3</accession>
<dbReference type="KEGG" id="ada:A5CPEGH6_06080"/>
<dbReference type="Proteomes" id="UP000319374">
    <property type="component" value="Chromosome"/>
</dbReference>
<name>A0A4Y1WYD3_9BACT</name>